<evidence type="ECO:0000256" key="1">
    <source>
        <dbReference type="SAM" id="Phobius"/>
    </source>
</evidence>
<keyword evidence="3" id="KW-1185">Reference proteome</keyword>
<dbReference type="STRING" id="551987.SAMN05192549_109239"/>
<dbReference type="AlphaFoldDB" id="A0A1M7R2H0"/>
<evidence type="ECO:0000313" key="2">
    <source>
        <dbReference type="EMBL" id="SHN39037.1"/>
    </source>
</evidence>
<gene>
    <name evidence="2" type="ORF">SAMN05192549_109239</name>
</gene>
<evidence type="ECO:0000313" key="3">
    <source>
        <dbReference type="Proteomes" id="UP000184339"/>
    </source>
</evidence>
<organism evidence="2 3">
    <name type="scientific">Duganella sacchari</name>
    <dbReference type="NCBI Taxonomy" id="551987"/>
    <lineage>
        <taxon>Bacteria</taxon>
        <taxon>Pseudomonadati</taxon>
        <taxon>Pseudomonadota</taxon>
        <taxon>Betaproteobacteria</taxon>
        <taxon>Burkholderiales</taxon>
        <taxon>Oxalobacteraceae</taxon>
        <taxon>Telluria group</taxon>
        <taxon>Duganella</taxon>
    </lineage>
</organism>
<keyword evidence="1" id="KW-1133">Transmembrane helix</keyword>
<proteinExistence type="predicted"/>
<dbReference type="RefSeq" id="WP_072787301.1">
    <property type="nucleotide sequence ID" value="NZ_FRCX01000009.1"/>
</dbReference>
<accession>A0A1M7R2H0</accession>
<dbReference type="EMBL" id="FRCX01000009">
    <property type="protein sequence ID" value="SHN39037.1"/>
    <property type="molecule type" value="Genomic_DNA"/>
</dbReference>
<feature type="transmembrane region" description="Helical" evidence="1">
    <location>
        <begin position="55"/>
        <end position="79"/>
    </location>
</feature>
<keyword evidence="1" id="KW-0812">Transmembrane</keyword>
<sequence>MVASLQPTKEQVRAYMHQRQREFCRCPPPLPEEIRRQLGWHYSADNSDHFSTVTLFLPGTIAQLATLLAVEWCFLAAGVRRPN</sequence>
<reference evidence="3" key="1">
    <citation type="submission" date="2016-11" db="EMBL/GenBank/DDBJ databases">
        <authorList>
            <person name="Varghese N."/>
            <person name="Submissions S."/>
        </authorList>
    </citation>
    <scope>NUCLEOTIDE SEQUENCE [LARGE SCALE GENOMIC DNA]</scope>
    <source>
        <strain evidence="3">Sac-22</strain>
    </source>
</reference>
<dbReference type="OrthoDB" id="8706529at2"/>
<dbReference type="Proteomes" id="UP000184339">
    <property type="component" value="Unassembled WGS sequence"/>
</dbReference>
<name>A0A1M7R2H0_9BURK</name>
<keyword evidence="1" id="KW-0472">Membrane</keyword>
<protein>
    <submittedName>
        <fullName evidence="2">Uncharacterized protein</fullName>
    </submittedName>
</protein>